<dbReference type="PRINTS" id="PR00368">
    <property type="entry name" value="FADPNR"/>
</dbReference>
<reference evidence="11 12" key="1">
    <citation type="submission" date="2022-04" db="EMBL/GenBank/DDBJ databases">
        <title>Positive selection, recombination, and allopatry shape intraspecific diversity of widespread and dominant cyanobacteria.</title>
        <authorList>
            <person name="Wei J."/>
            <person name="Shu W."/>
            <person name="Hu C."/>
        </authorList>
    </citation>
    <scope>NUCLEOTIDE SEQUENCE [LARGE SCALE GENOMIC DNA]</scope>
    <source>
        <strain evidence="11 12">AS-A4</strain>
    </source>
</reference>
<evidence type="ECO:0000259" key="10">
    <source>
        <dbReference type="Pfam" id="PF07992"/>
    </source>
</evidence>
<keyword evidence="5 8" id="KW-0560">Oxidoreductase</keyword>
<dbReference type="PRINTS" id="PR00411">
    <property type="entry name" value="PNDRDTASEI"/>
</dbReference>
<dbReference type="InterPro" id="IPR046952">
    <property type="entry name" value="GSHR/TRXR-like"/>
</dbReference>
<dbReference type="Gene3D" id="3.30.390.30">
    <property type="match status" value="1"/>
</dbReference>
<dbReference type="NCBIfam" id="NF004776">
    <property type="entry name" value="PRK06116.1"/>
    <property type="match status" value="1"/>
</dbReference>
<comment type="cofactor">
    <cofactor evidence="1">
        <name>FAD</name>
        <dbReference type="ChEBI" id="CHEBI:57692"/>
    </cofactor>
</comment>
<evidence type="ECO:0000256" key="6">
    <source>
        <dbReference type="ARBA" id="ARBA00023157"/>
    </source>
</evidence>
<dbReference type="PROSITE" id="PS00076">
    <property type="entry name" value="PYRIDINE_REDOX_1"/>
    <property type="match status" value="1"/>
</dbReference>
<evidence type="ECO:0000259" key="9">
    <source>
        <dbReference type="Pfam" id="PF02852"/>
    </source>
</evidence>
<evidence type="ECO:0000313" key="11">
    <source>
        <dbReference type="EMBL" id="MEP1057766.1"/>
    </source>
</evidence>
<dbReference type="InterPro" id="IPR012999">
    <property type="entry name" value="Pyr_OxRdtase_I_AS"/>
</dbReference>
<dbReference type="InterPro" id="IPR001100">
    <property type="entry name" value="Pyr_nuc-diS_OxRdtase"/>
</dbReference>
<evidence type="ECO:0000256" key="4">
    <source>
        <dbReference type="ARBA" id="ARBA00022827"/>
    </source>
</evidence>
<evidence type="ECO:0000256" key="5">
    <source>
        <dbReference type="ARBA" id="ARBA00023002"/>
    </source>
</evidence>
<keyword evidence="12" id="KW-1185">Reference proteome</keyword>
<dbReference type="SUPFAM" id="SSF51905">
    <property type="entry name" value="FAD/NAD(P)-binding domain"/>
    <property type="match status" value="1"/>
</dbReference>
<feature type="domain" description="FAD/NAD(P)-binding" evidence="10">
    <location>
        <begin position="5"/>
        <end position="316"/>
    </location>
</feature>
<dbReference type="SUPFAM" id="SSF55424">
    <property type="entry name" value="FAD/NAD-linked reductases, dimerisation (C-terminal) domain"/>
    <property type="match status" value="1"/>
</dbReference>
<gene>
    <name evidence="11" type="primary">gorA</name>
    <name evidence="11" type="ORF">NDI38_04895</name>
</gene>
<dbReference type="EMBL" id="JAMPLM010000002">
    <property type="protein sequence ID" value="MEP1057766.1"/>
    <property type="molecule type" value="Genomic_DNA"/>
</dbReference>
<proteinExistence type="inferred from homology"/>
<sequence length="452" mass="48664">MTYDYDLFVIGAGPGGVAAAKRSAQYGVMVAIAEQAQAGGGCVNRGCIPKKLMVYASAFARLQRDAIAYGWSKSEQQFDWQRFVTVRDREIQRLQQVQRQALQTAGVEFINERATFVDAHTLAVGDRKITAAKILIAVGGKSIKPAISGIEHALTSNEMFHLRALPEQIAILGGGYIGVEFASILRGFGCEVTLINHEHCLLSGFDADLAAAVHRAFDHRGIQTLCNTTIKTIEPVPEGLRVTLEGETATPLVVETVLCATGRAPQLDELRLENAGVEAKTAIAVDDYSRTSQPHIFAVGDCTNRLQLTPVAKAEGKAFADTVFGQQPQVVHYDYVPSVVCSDPEAASVGLSEATAHEKLGGAIACYQSEFQPLFYSLTDRPQQSLVKLVVEANTERVVGIHMVGDHAGEIVQSLGVSLQMGITKQALERAIGIHPSSAEEFFSLERSPSAT</sequence>
<organism evidence="11 12">
    <name type="scientific">Stenomitos frigidus AS-A4</name>
    <dbReference type="NCBI Taxonomy" id="2933935"/>
    <lineage>
        <taxon>Bacteria</taxon>
        <taxon>Bacillati</taxon>
        <taxon>Cyanobacteriota</taxon>
        <taxon>Cyanophyceae</taxon>
        <taxon>Leptolyngbyales</taxon>
        <taxon>Leptolyngbyaceae</taxon>
        <taxon>Stenomitos</taxon>
    </lineage>
</organism>
<comment type="caution">
    <text evidence="11">The sequence shown here is derived from an EMBL/GenBank/DDBJ whole genome shotgun (WGS) entry which is preliminary data.</text>
</comment>
<protein>
    <submittedName>
        <fullName evidence="11">Glutathione-disulfide reductase</fullName>
        <ecNumber evidence="11">1.8.1.7</ecNumber>
    </submittedName>
</protein>
<dbReference type="Pfam" id="PF02852">
    <property type="entry name" value="Pyr_redox_dim"/>
    <property type="match status" value="1"/>
</dbReference>
<dbReference type="PANTHER" id="PTHR42737">
    <property type="entry name" value="GLUTATHIONE REDUCTASE"/>
    <property type="match status" value="1"/>
</dbReference>
<evidence type="ECO:0000256" key="8">
    <source>
        <dbReference type="RuleBase" id="RU003691"/>
    </source>
</evidence>
<keyword evidence="3 8" id="KW-0285">Flavoprotein</keyword>
<name>A0ABV0KFC2_9CYAN</name>
<dbReference type="InterPro" id="IPR016156">
    <property type="entry name" value="FAD/NAD-linked_Rdtase_dimer_sf"/>
</dbReference>
<dbReference type="InterPro" id="IPR023753">
    <property type="entry name" value="FAD/NAD-binding_dom"/>
</dbReference>
<evidence type="ECO:0000256" key="7">
    <source>
        <dbReference type="ARBA" id="ARBA00023284"/>
    </source>
</evidence>
<dbReference type="Gene3D" id="3.50.50.60">
    <property type="entry name" value="FAD/NAD(P)-binding domain"/>
    <property type="match status" value="2"/>
</dbReference>
<comment type="similarity">
    <text evidence="2 8">Belongs to the class-I pyridine nucleotide-disulfide oxidoreductase family.</text>
</comment>
<keyword evidence="7 8" id="KW-0676">Redox-active center</keyword>
<dbReference type="PIRSF" id="PIRSF000350">
    <property type="entry name" value="Mercury_reductase_MerA"/>
    <property type="match status" value="1"/>
</dbReference>
<dbReference type="Pfam" id="PF07992">
    <property type="entry name" value="Pyr_redox_2"/>
    <property type="match status" value="1"/>
</dbReference>
<dbReference type="EC" id="1.8.1.7" evidence="11"/>
<dbReference type="InterPro" id="IPR036188">
    <property type="entry name" value="FAD/NAD-bd_sf"/>
</dbReference>
<dbReference type="Proteomes" id="UP001476950">
    <property type="component" value="Unassembled WGS sequence"/>
</dbReference>
<dbReference type="GO" id="GO:0004362">
    <property type="term" value="F:glutathione-disulfide reductase (NADPH) activity"/>
    <property type="evidence" value="ECO:0007669"/>
    <property type="project" value="UniProtKB-EC"/>
</dbReference>
<dbReference type="RefSeq" id="WP_190450901.1">
    <property type="nucleotide sequence ID" value="NZ_JAMPLM010000002.1"/>
</dbReference>
<feature type="domain" description="Pyridine nucleotide-disulphide oxidoreductase dimerisation" evidence="9">
    <location>
        <begin position="336"/>
        <end position="442"/>
    </location>
</feature>
<evidence type="ECO:0000313" key="12">
    <source>
        <dbReference type="Proteomes" id="UP001476950"/>
    </source>
</evidence>
<dbReference type="PANTHER" id="PTHR42737:SF2">
    <property type="entry name" value="GLUTATHIONE REDUCTASE"/>
    <property type="match status" value="1"/>
</dbReference>
<keyword evidence="6" id="KW-1015">Disulfide bond</keyword>
<accession>A0ABV0KFC2</accession>
<evidence type="ECO:0000256" key="3">
    <source>
        <dbReference type="ARBA" id="ARBA00022630"/>
    </source>
</evidence>
<dbReference type="InterPro" id="IPR004099">
    <property type="entry name" value="Pyr_nucl-diS_OxRdtase_dimer"/>
</dbReference>
<evidence type="ECO:0000256" key="1">
    <source>
        <dbReference type="ARBA" id="ARBA00001974"/>
    </source>
</evidence>
<keyword evidence="4 8" id="KW-0274">FAD</keyword>
<evidence type="ECO:0000256" key="2">
    <source>
        <dbReference type="ARBA" id="ARBA00007532"/>
    </source>
</evidence>